<comment type="pathway">
    <text evidence="4">Quinol/quinone metabolism; menaquinone biosynthesis; menaquinol from 1,4-dihydroxy-2-naphthoate: step 2/2.</text>
</comment>
<proteinExistence type="inferred from homology"/>
<keyword evidence="7" id="KW-1185">Reference proteome</keyword>
<feature type="binding site" evidence="4">
    <location>
        <position position="57"/>
    </location>
    <ligand>
        <name>S-adenosyl-L-methionine</name>
        <dbReference type="ChEBI" id="CHEBI:59789"/>
    </ligand>
</feature>
<feature type="binding site" evidence="4">
    <location>
        <begin position="97"/>
        <end position="98"/>
    </location>
    <ligand>
        <name>S-adenosyl-L-methionine</name>
        <dbReference type="ChEBI" id="CHEBI:59789"/>
    </ligand>
</feature>
<sequence length="261" mass="28512">MNKRPEDVAGMFDGVAKHYDRTNNVLSAGNALLWRAATVRAVAPAAGERILDIAAGTGTSSAALHRNGARVVGLDFSTGMVEQARKRHKKIEFIQGDAQQLPFGDNEFDAVTISFGLRNINDPRAALSEMYRVLKPGGRLVITEFSKPPVAIVRAGYFTYLNRVMPIIADRSSSNPEAYTYLAESIREWPDQGELSQWIRAAGFTRVAYRNLTAGIVAMHRGHKPVDATVLASVAKRKGNATRPIKTIKPAKTNSDVKPKP</sequence>
<dbReference type="GO" id="GO:0032259">
    <property type="term" value="P:methylation"/>
    <property type="evidence" value="ECO:0007669"/>
    <property type="project" value="UniProtKB-KW"/>
</dbReference>
<keyword evidence="1 4" id="KW-0489">Methyltransferase</keyword>
<dbReference type="SUPFAM" id="SSF53335">
    <property type="entry name" value="S-adenosyl-L-methionine-dependent methyltransferases"/>
    <property type="match status" value="1"/>
</dbReference>
<keyword evidence="4" id="KW-0474">Menaquinone biosynthesis</keyword>
<evidence type="ECO:0000313" key="7">
    <source>
        <dbReference type="Proteomes" id="UP000231742"/>
    </source>
</evidence>
<evidence type="ECO:0000313" key="6">
    <source>
        <dbReference type="EMBL" id="PJJ78346.1"/>
    </source>
</evidence>
<dbReference type="GO" id="GO:0043770">
    <property type="term" value="F:demethylmenaquinone methyltransferase activity"/>
    <property type="evidence" value="ECO:0007669"/>
    <property type="project" value="UniProtKB-UniRule"/>
</dbReference>
<organism evidence="6 7">
    <name type="scientific">Salinibacterium amurskyense</name>
    <dbReference type="NCBI Taxonomy" id="205941"/>
    <lineage>
        <taxon>Bacteria</taxon>
        <taxon>Bacillati</taxon>
        <taxon>Actinomycetota</taxon>
        <taxon>Actinomycetes</taxon>
        <taxon>Micrococcales</taxon>
        <taxon>Microbacteriaceae</taxon>
        <taxon>Salinibacterium</taxon>
    </lineage>
</organism>
<evidence type="ECO:0000256" key="4">
    <source>
        <dbReference type="HAMAP-Rule" id="MF_01813"/>
    </source>
</evidence>
<dbReference type="Pfam" id="PF01209">
    <property type="entry name" value="Ubie_methyltran"/>
    <property type="match status" value="1"/>
</dbReference>
<dbReference type="HAMAP" id="MF_01813">
    <property type="entry name" value="MenG_UbiE_methyltr"/>
    <property type="match status" value="1"/>
</dbReference>
<dbReference type="InterPro" id="IPR004033">
    <property type="entry name" value="UbiE/COQ5_MeTrFase"/>
</dbReference>
<dbReference type="CDD" id="cd02440">
    <property type="entry name" value="AdoMet_MTases"/>
    <property type="match status" value="1"/>
</dbReference>
<reference evidence="6 7" key="1">
    <citation type="submission" date="2017-11" db="EMBL/GenBank/DDBJ databases">
        <title>Genomic Encyclopedia of Archaeal and Bacterial Type Strains, Phase II (KMG-II): From Individual Species to Whole Genera.</title>
        <authorList>
            <person name="Goeker M."/>
        </authorList>
    </citation>
    <scope>NUCLEOTIDE SEQUENCE [LARGE SCALE GENOMIC DNA]</scope>
    <source>
        <strain evidence="6 7">DSM 16400</strain>
    </source>
</reference>
<dbReference type="AlphaFoldDB" id="A0A2M9D2E6"/>
<accession>A0A2M9D2E6</accession>
<evidence type="ECO:0000256" key="3">
    <source>
        <dbReference type="ARBA" id="ARBA00022691"/>
    </source>
</evidence>
<evidence type="ECO:0000256" key="1">
    <source>
        <dbReference type="ARBA" id="ARBA00022603"/>
    </source>
</evidence>
<dbReference type="Proteomes" id="UP000231742">
    <property type="component" value="Unassembled WGS sequence"/>
</dbReference>
<comment type="caution">
    <text evidence="6">The sequence shown here is derived from an EMBL/GenBank/DDBJ whole genome shotgun (WGS) entry which is preliminary data.</text>
</comment>
<feature type="binding site" evidence="4">
    <location>
        <position position="114"/>
    </location>
    <ligand>
        <name>S-adenosyl-L-methionine</name>
        <dbReference type="ChEBI" id="CHEBI:59789"/>
    </ligand>
</feature>
<comment type="function">
    <text evidence="4">Methyltransferase required for the conversion of demethylmenaquinol (DMKH2) to menaquinol (MKH2).</text>
</comment>
<dbReference type="PANTHER" id="PTHR43591:SF24">
    <property type="entry name" value="2-METHOXY-6-POLYPRENYL-1,4-BENZOQUINOL METHYLASE, MITOCHONDRIAL"/>
    <property type="match status" value="1"/>
</dbReference>
<dbReference type="EMBL" id="PGFH01000002">
    <property type="protein sequence ID" value="PJJ78346.1"/>
    <property type="molecule type" value="Genomic_DNA"/>
</dbReference>
<feature type="binding site" evidence="4">
    <location>
        <position position="75"/>
    </location>
    <ligand>
        <name>S-adenosyl-L-methionine</name>
        <dbReference type="ChEBI" id="CHEBI:59789"/>
    </ligand>
</feature>
<dbReference type="OrthoDB" id="9808140at2"/>
<protein>
    <recommendedName>
        <fullName evidence="4">Demethylmenaquinone methyltransferase</fullName>
        <ecNumber evidence="4">2.1.1.163</ecNumber>
    </recommendedName>
</protein>
<comment type="similarity">
    <text evidence="4">Belongs to the class I-like SAM-binding methyltransferase superfamily. MenG/UbiE family.</text>
</comment>
<dbReference type="UniPathway" id="UPA00079">
    <property type="reaction ID" value="UER00169"/>
</dbReference>
<keyword evidence="3 4" id="KW-0949">S-adenosyl-L-methionine</keyword>
<dbReference type="Gene3D" id="3.40.50.150">
    <property type="entry name" value="Vaccinia Virus protein VP39"/>
    <property type="match status" value="1"/>
</dbReference>
<dbReference type="PROSITE" id="PS51608">
    <property type="entry name" value="SAM_MT_UBIE"/>
    <property type="match status" value="1"/>
</dbReference>
<comment type="catalytic activity">
    <reaction evidence="4">
        <text>a 2-demethylmenaquinol + S-adenosyl-L-methionine = a menaquinol + S-adenosyl-L-homocysteine + H(+)</text>
        <dbReference type="Rhea" id="RHEA:42640"/>
        <dbReference type="Rhea" id="RHEA-COMP:9539"/>
        <dbReference type="Rhea" id="RHEA-COMP:9563"/>
        <dbReference type="ChEBI" id="CHEBI:15378"/>
        <dbReference type="ChEBI" id="CHEBI:18151"/>
        <dbReference type="ChEBI" id="CHEBI:55437"/>
        <dbReference type="ChEBI" id="CHEBI:57856"/>
        <dbReference type="ChEBI" id="CHEBI:59789"/>
        <dbReference type="EC" id="2.1.1.163"/>
    </reaction>
</comment>
<dbReference type="NCBIfam" id="TIGR01934">
    <property type="entry name" value="MenG_MenH_UbiE"/>
    <property type="match status" value="1"/>
</dbReference>
<name>A0A2M9D2E6_9MICO</name>
<keyword evidence="2 4" id="KW-0808">Transferase</keyword>
<dbReference type="InterPro" id="IPR029063">
    <property type="entry name" value="SAM-dependent_MTases_sf"/>
</dbReference>
<dbReference type="NCBIfam" id="NF001244">
    <property type="entry name" value="PRK00216.1-5"/>
    <property type="match status" value="1"/>
</dbReference>
<dbReference type="GO" id="GO:0009234">
    <property type="term" value="P:menaquinone biosynthetic process"/>
    <property type="evidence" value="ECO:0007669"/>
    <property type="project" value="UniProtKB-UniRule"/>
</dbReference>
<evidence type="ECO:0000256" key="5">
    <source>
        <dbReference type="SAM" id="MobiDB-lite"/>
    </source>
</evidence>
<dbReference type="PANTHER" id="PTHR43591">
    <property type="entry name" value="METHYLTRANSFERASE"/>
    <property type="match status" value="1"/>
</dbReference>
<feature type="region of interest" description="Disordered" evidence="5">
    <location>
        <begin position="242"/>
        <end position="261"/>
    </location>
</feature>
<dbReference type="EC" id="2.1.1.163" evidence="4"/>
<gene>
    <name evidence="4" type="primary">menG</name>
    <name evidence="6" type="ORF">CLV85_1913</name>
</gene>
<evidence type="ECO:0000256" key="2">
    <source>
        <dbReference type="ARBA" id="ARBA00022679"/>
    </source>
</evidence>